<dbReference type="Proteomes" id="UP000030748">
    <property type="component" value="Unassembled WGS sequence"/>
</dbReference>
<evidence type="ECO:0000259" key="3">
    <source>
        <dbReference type="PROSITE" id="PS50927"/>
    </source>
</evidence>
<dbReference type="Pfam" id="PF01453">
    <property type="entry name" value="B_lectin"/>
    <property type="match status" value="1"/>
</dbReference>
<dbReference type="EMBL" id="KI631230">
    <property type="protein sequence ID" value="EYU29464.1"/>
    <property type="molecule type" value="Genomic_DNA"/>
</dbReference>
<dbReference type="PROSITE" id="PS50927">
    <property type="entry name" value="BULB_LECTIN"/>
    <property type="match status" value="1"/>
</dbReference>
<dbReference type="STRING" id="4155.A0A022QPH4"/>
<gene>
    <name evidence="4" type="ORF">MIMGU_mgv1a024471mg</name>
</gene>
<feature type="domain" description="Bulb-type lectin" evidence="3">
    <location>
        <begin position="13"/>
        <end position="126"/>
    </location>
</feature>
<dbReference type="SMART" id="SM00108">
    <property type="entry name" value="B_lectin"/>
    <property type="match status" value="1"/>
</dbReference>
<protein>
    <recommendedName>
        <fullName evidence="3">Bulb-type lectin domain-containing protein</fullName>
    </recommendedName>
</protein>
<evidence type="ECO:0000313" key="4">
    <source>
        <dbReference type="EMBL" id="EYU29464.1"/>
    </source>
</evidence>
<organism evidence="4 5">
    <name type="scientific">Erythranthe guttata</name>
    <name type="common">Yellow monkey flower</name>
    <name type="synonym">Mimulus guttatus</name>
    <dbReference type="NCBI Taxonomy" id="4155"/>
    <lineage>
        <taxon>Eukaryota</taxon>
        <taxon>Viridiplantae</taxon>
        <taxon>Streptophyta</taxon>
        <taxon>Embryophyta</taxon>
        <taxon>Tracheophyta</taxon>
        <taxon>Spermatophyta</taxon>
        <taxon>Magnoliopsida</taxon>
        <taxon>eudicotyledons</taxon>
        <taxon>Gunneridae</taxon>
        <taxon>Pentapetalae</taxon>
        <taxon>asterids</taxon>
        <taxon>lamiids</taxon>
        <taxon>Lamiales</taxon>
        <taxon>Phrymaceae</taxon>
        <taxon>Erythranthe</taxon>
    </lineage>
</organism>
<evidence type="ECO:0000313" key="5">
    <source>
        <dbReference type="Proteomes" id="UP000030748"/>
    </source>
</evidence>
<sequence>MFLPHEPAFLGGGHDFRKPNFLRRPTTVSFGGNFELEFFSPGNSSKHYMGINKKVNKQTVVWLGVANRVTPILDKNYVHLTIVDGNLVLLKESKFHIWSTGVKTPNNSSAVAAVLDDGNLVLKNES</sequence>
<dbReference type="SUPFAM" id="SSF51110">
    <property type="entry name" value="alpha-D-mannose-specific plant lectins"/>
    <property type="match status" value="1"/>
</dbReference>
<keyword evidence="2" id="KW-0325">Glycoprotein</keyword>
<feature type="non-terminal residue" evidence="4">
    <location>
        <position position="126"/>
    </location>
</feature>
<keyword evidence="5" id="KW-1185">Reference proteome</keyword>
<dbReference type="PANTHER" id="PTHR32444:SF247">
    <property type="entry name" value="OS01G0958200 PROTEIN"/>
    <property type="match status" value="1"/>
</dbReference>
<reference evidence="4 5" key="1">
    <citation type="journal article" date="2013" name="Proc. Natl. Acad. Sci. U.S.A.">
        <title>Fine-scale variation in meiotic recombination in Mimulus inferred from population shotgun sequencing.</title>
        <authorList>
            <person name="Hellsten U."/>
            <person name="Wright K.M."/>
            <person name="Jenkins J."/>
            <person name="Shu S."/>
            <person name="Yuan Y."/>
            <person name="Wessler S.R."/>
            <person name="Schmutz J."/>
            <person name="Willis J.H."/>
            <person name="Rokhsar D.S."/>
        </authorList>
    </citation>
    <scope>NUCLEOTIDE SEQUENCE [LARGE SCALE GENOMIC DNA]</scope>
    <source>
        <strain evidence="5">cv. DUN x IM62</strain>
    </source>
</reference>
<name>A0A022QPH4_ERYGU</name>
<dbReference type="InterPro" id="IPR001480">
    <property type="entry name" value="Bulb-type_lectin_dom"/>
</dbReference>
<dbReference type="InterPro" id="IPR036426">
    <property type="entry name" value="Bulb-type_lectin_dom_sf"/>
</dbReference>
<dbReference type="Gene3D" id="2.90.10.10">
    <property type="entry name" value="Bulb-type lectin domain"/>
    <property type="match status" value="1"/>
</dbReference>
<keyword evidence="1" id="KW-0732">Signal</keyword>
<dbReference type="PANTHER" id="PTHR32444">
    <property type="entry name" value="BULB-TYPE LECTIN DOMAIN-CONTAINING PROTEIN"/>
    <property type="match status" value="1"/>
</dbReference>
<proteinExistence type="predicted"/>
<evidence type="ECO:0000256" key="2">
    <source>
        <dbReference type="ARBA" id="ARBA00023180"/>
    </source>
</evidence>
<accession>A0A022QPH4</accession>
<dbReference type="AlphaFoldDB" id="A0A022QPH4"/>
<evidence type="ECO:0000256" key="1">
    <source>
        <dbReference type="ARBA" id="ARBA00022729"/>
    </source>
</evidence>